<reference evidence="2" key="2">
    <citation type="submission" date="2021-01" db="UniProtKB">
        <authorList>
            <consortium name="EnsemblMetazoa"/>
        </authorList>
    </citation>
    <scope>IDENTIFICATION</scope>
</reference>
<evidence type="ECO:0000313" key="3">
    <source>
        <dbReference type="Proteomes" id="UP000007110"/>
    </source>
</evidence>
<proteinExistence type="predicted"/>
<dbReference type="KEGG" id="spu:100890585"/>
<accession>A0A7M7GR70</accession>
<keyword evidence="1" id="KW-0812">Transmembrane</keyword>
<dbReference type="Proteomes" id="UP000007110">
    <property type="component" value="Unassembled WGS sequence"/>
</dbReference>
<feature type="transmembrane region" description="Helical" evidence="1">
    <location>
        <begin position="81"/>
        <end position="100"/>
    </location>
</feature>
<dbReference type="RefSeq" id="XP_003730041.1">
    <property type="nucleotide sequence ID" value="XM_003729993.3"/>
</dbReference>
<organism evidence="2 3">
    <name type="scientific">Strongylocentrotus purpuratus</name>
    <name type="common">Purple sea urchin</name>
    <dbReference type="NCBI Taxonomy" id="7668"/>
    <lineage>
        <taxon>Eukaryota</taxon>
        <taxon>Metazoa</taxon>
        <taxon>Echinodermata</taxon>
        <taxon>Eleutherozoa</taxon>
        <taxon>Echinozoa</taxon>
        <taxon>Echinoidea</taxon>
        <taxon>Euechinoidea</taxon>
        <taxon>Echinacea</taxon>
        <taxon>Camarodonta</taxon>
        <taxon>Echinidea</taxon>
        <taxon>Strongylocentrotidae</taxon>
        <taxon>Strongylocentrotus</taxon>
    </lineage>
</organism>
<keyword evidence="3" id="KW-1185">Reference proteome</keyword>
<dbReference type="AlphaFoldDB" id="A0A7M7GR70"/>
<protein>
    <submittedName>
        <fullName evidence="2">Uncharacterized protein</fullName>
    </submittedName>
</protein>
<feature type="transmembrane region" description="Helical" evidence="1">
    <location>
        <begin position="112"/>
        <end position="131"/>
    </location>
</feature>
<dbReference type="OMA" id="SCFNVEG"/>
<evidence type="ECO:0000256" key="1">
    <source>
        <dbReference type="SAM" id="Phobius"/>
    </source>
</evidence>
<keyword evidence="1" id="KW-0472">Membrane</keyword>
<reference evidence="3" key="1">
    <citation type="submission" date="2015-02" db="EMBL/GenBank/DDBJ databases">
        <title>Genome sequencing for Strongylocentrotus purpuratus.</title>
        <authorList>
            <person name="Murali S."/>
            <person name="Liu Y."/>
            <person name="Vee V."/>
            <person name="English A."/>
            <person name="Wang M."/>
            <person name="Skinner E."/>
            <person name="Han Y."/>
            <person name="Muzny D.M."/>
            <person name="Worley K.C."/>
            <person name="Gibbs R.A."/>
        </authorList>
    </citation>
    <scope>NUCLEOTIDE SEQUENCE</scope>
</reference>
<name>A0A7M7GR70_STRPU</name>
<keyword evidence="1" id="KW-1133">Transmembrane helix</keyword>
<feature type="transmembrane region" description="Helical" evidence="1">
    <location>
        <begin position="198"/>
        <end position="229"/>
    </location>
</feature>
<dbReference type="PANTHER" id="PTHR33444">
    <property type="entry name" value="SI:DKEY-19B23.12-RELATED"/>
    <property type="match status" value="1"/>
</dbReference>
<dbReference type="OrthoDB" id="6157510at2759"/>
<dbReference type="InterPro" id="IPR040350">
    <property type="entry name" value="TMEM272"/>
</dbReference>
<dbReference type="PANTHER" id="PTHR33444:SF2">
    <property type="entry name" value="MARVEL DOMAIN-CONTAINING PROTEIN"/>
    <property type="match status" value="1"/>
</dbReference>
<feature type="transmembrane region" description="Helical" evidence="1">
    <location>
        <begin position="152"/>
        <end position="178"/>
    </location>
</feature>
<evidence type="ECO:0000313" key="2">
    <source>
        <dbReference type="EnsemblMetazoa" id="XP_003730041"/>
    </source>
</evidence>
<sequence length="233" mass="26469">MSCFNVEGQKQTSFEELPNSDVYLQFEDEKPRDPLQFPNKGDTFFKPPGHSLLYHLNQVKKNALNPVDFAARLGELVLNSVYMTMLMGLSLGIPISMLYMGFTYYHKCPAEFLIPFYLLINGFILILRQLLDLKLRYQRRLLSPSKQHLPQQLTCGVCCIQLLTVLALSFFIASNIWIVSVSPVNDRYSLNFCHPFLYSYVCWLTIGTYSLLALGVCFCFGGTVIGCAVRGCD</sequence>
<dbReference type="InParanoid" id="A0A7M7GR70"/>
<dbReference type="GeneID" id="100890585"/>
<dbReference type="EnsemblMetazoa" id="XM_003729993">
    <property type="protein sequence ID" value="XP_003730041"/>
    <property type="gene ID" value="LOC100890585"/>
</dbReference>